<protein>
    <submittedName>
        <fullName evidence="1">Uncharacterized protein</fullName>
    </submittedName>
</protein>
<sequence length="711" mass="83351">MELEGRSTIDEVLSKYNEENSIGSLYNKIKTQFQNQINVKLCKFIQNRRTLSDVNYMIQTDISYLTLDDIKFLLKTYEIQKDEISSQVDDLLCYISIQSPDDFAQIVYSTLSNRQLFTEDERNYFCMCTIPSIFKYYITEESQQLFARFVCSLFKIHTYIHGYRFAFNVQFISKIILSYALTFGTAKIVNSVFDYSYLPLAKSLMTSRGKYTKSEKGLFCPLYQDYIETLANNFLSRVWYCMPLFSQPLRILASNIVEMDQQNILSLFVLFENFICQSLLVPNEKDSKDLIAVKKDLVQYFQLQYKCEANDPINMVMLSIIRKIASLLEVTDATQFNNGILHFPIHTYFTYRDLNILYKILKEFSQMTDEIIDSSIHNYIRKYESKGLAENTKYNVYVKVNIHSNSQLAQELSQSVTPLKNTETLDSAIATLNVNSLSFEQKMNPTDVMINLLAHQVPELRYHMHQGEISFTKIANFAENNRIYFQYIVSLFSATLEYLTEREEAIENYISSIKNVLIENSFTPVITKIIFENDYIKYMPEFDKFFLAIEQFCINNELKEHCNVFERVGFLIFYDLLAHRFYIPIEDLRCYSYDKFANSFASALQKVDKRSQLGFRIQRCIEILSVLAFTTDIKIIYTGIIEAFKYLDSRDVNLGSYIIVESKALNLIDYEKFFNTYVLNKQRYINTFGREENGYLGMFINCVNNIKKVKL</sequence>
<gene>
    <name evidence="1" type="ORF">TVAG_020970</name>
</gene>
<reference evidence="1" key="2">
    <citation type="journal article" date="2007" name="Science">
        <title>Draft genome sequence of the sexually transmitted pathogen Trichomonas vaginalis.</title>
        <authorList>
            <person name="Carlton J.M."/>
            <person name="Hirt R.P."/>
            <person name="Silva J.C."/>
            <person name="Delcher A.L."/>
            <person name="Schatz M."/>
            <person name="Zhao Q."/>
            <person name="Wortman J.R."/>
            <person name="Bidwell S.L."/>
            <person name="Alsmark U.C.M."/>
            <person name="Besteiro S."/>
            <person name="Sicheritz-Ponten T."/>
            <person name="Noel C.J."/>
            <person name="Dacks J.B."/>
            <person name="Foster P.G."/>
            <person name="Simillion C."/>
            <person name="Van de Peer Y."/>
            <person name="Miranda-Saavedra D."/>
            <person name="Barton G.J."/>
            <person name="Westrop G.D."/>
            <person name="Mueller S."/>
            <person name="Dessi D."/>
            <person name="Fiori P.L."/>
            <person name="Ren Q."/>
            <person name="Paulsen I."/>
            <person name="Zhang H."/>
            <person name="Bastida-Corcuera F.D."/>
            <person name="Simoes-Barbosa A."/>
            <person name="Brown M.T."/>
            <person name="Hayes R.D."/>
            <person name="Mukherjee M."/>
            <person name="Okumura C.Y."/>
            <person name="Schneider R."/>
            <person name="Smith A.J."/>
            <person name="Vanacova S."/>
            <person name="Villalvazo M."/>
            <person name="Haas B.J."/>
            <person name="Pertea M."/>
            <person name="Feldblyum T.V."/>
            <person name="Utterback T.R."/>
            <person name="Shu C.L."/>
            <person name="Osoegawa K."/>
            <person name="de Jong P.J."/>
            <person name="Hrdy I."/>
            <person name="Horvathova L."/>
            <person name="Zubacova Z."/>
            <person name="Dolezal P."/>
            <person name="Malik S.B."/>
            <person name="Logsdon J.M. Jr."/>
            <person name="Henze K."/>
            <person name="Gupta A."/>
            <person name="Wang C.C."/>
            <person name="Dunne R.L."/>
            <person name="Upcroft J.A."/>
            <person name="Upcroft P."/>
            <person name="White O."/>
            <person name="Salzberg S.L."/>
            <person name="Tang P."/>
            <person name="Chiu C.-H."/>
            <person name="Lee Y.-S."/>
            <person name="Embley T.M."/>
            <person name="Coombs G.H."/>
            <person name="Mottram J.C."/>
            <person name="Tachezy J."/>
            <person name="Fraser-Liggett C.M."/>
            <person name="Johnson P.J."/>
        </authorList>
    </citation>
    <scope>NUCLEOTIDE SEQUENCE [LARGE SCALE GENOMIC DNA]</scope>
    <source>
        <strain evidence="1">G3</strain>
    </source>
</reference>
<dbReference type="Proteomes" id="UP000001542">
    <property type="component" value="Unassembled WGS sequence"/>
</dbReference>
<proteinExistence type="predicted"/>
<dbReference type="KEGG" id="tva:5465698"/>
<name>A2DH79_TRIV3</name>
<dbReference type="RefSeq" id="XP_001581138.1">
    <property type="nucleotide sequence ID" value="XM_001581088.1"/>
</dbReference>
<keyword evidence="2" id="KW-1185">Reference proteome</keyword>
<dbReference type="EMBL" id="DS113200">
    <property type="protein sequence ID" value="EAY20152.1"/>
    <property type="molecule type" value="Genomic_DNA"/>
</dbReference>
<dbReference type="VEuPathDB" id="TrichDB:TVAGG3_0677160"/>
<dbReference type="AlphaFoldDB" id="A2DH79"/>
<accession>A2DH79</accession>
<organism evidence="1 2">
    <name type="scientific">Trichomonas vaginalis (strain ATCC PRA-98 / G3)</name>
    <dbReference type="NCBI Taxonomy" id="412133"/>
    <lineage>
        <taxon>Eukaryota</taxon>
        <taxon>Metamonada</taxon>
        <taxon>Parabasalia</taxon>
        <taxon>Trichomonadida</taxon>
        <taxon>Trichomonadidae</taxon>
        <taxon>Trichomonas</taxon>
    </lineage>
</organism>
<reference evidence="1" key="1">
    <citation type="submission" date="2006-10" db="EMBL/GenBank/DDBJ databases">
        <authorList>
            <person name="Amadeo P."/>
            <person name="Zhao Q."/>
            <person name="Wortman J."/>
            <person name="Fraser-Liggett C."/>
            <person name="Carlton J."/>
        </authorList>
    </citation>
    <scope>NUCLEOTIDE SEQUENCE</scope>
    <source>
        <strain evidence="1">G3</strain>
    </source>
</reference>
<evidence type="ECO:0000313" key="1">
    <source>
        <dbReference type="EMBL" id="EAY20152.1"/>
    </source>
</evidence>
<dbReference type="InParanoid" id="A2DH79"/>
<evidence type="ECO:0000313" key="2">
    <source>
        <dbReference type="Proteomes" id="UP000001542"/>
    </source>
</evidence>
<dbReference type="VEuPathDB" id="TrichDB:TVAG_020970"/>